<gene>
    <name evidence="1" type="ORF">FA014_11865</name>
</gene>
<proteinExistence type="predicted"/>
<reference evidence="1 2" key="1">
    <citation type="submission" date="2019-05" db="EMBL/GenBank/DDBJ databases">
        <title>Genome sequence of Cellulomonas hominis strain CS1.</title>
        <authorList>
            <person name="Belmont J."/>
            <person name="Maclea K.S."/>
        </authorList>
    </citation>
    <scope>NUCLEOTIDE SEQUENCE [LARGE SCALE GENOMIC DNA]</scope>
    <source>
        <strain evidence="1 2">CS1</strain>
    </source>
</reference>
<sequence length="71" mass="7915">MRIRARSARDDPTPVELPDGRRIVLDRPFGAYSIAELAELGIVPSLGDGGSAWLVPSTGHRWRRALRPRRP</sequence>
<protein>
    <submittedName>
        <fullName evidence="1">Uncharacterized protein</fullName>
    </submittedName>
</protein>
<comment type="caution">
    <text evidence="1">The sequence shown here is derived from an EMBL/GenBank/DDBJ whole genome shotgun (WGS) entry which is preliminary data.</text>
</comment>
<accession>A0A7Z8JY84</accession>
<evidence type="ECO:0000313" key="2">
    <source>
        <dbReference type="Proteomes" id="UP000308121"/>
    </source>
</evidence>
<name>A0A7Z8JY84_9CELL</name>
<evidence type="ECO:0000313" key="1">
    <source>
        <dbReference type="EMBL" id="TKR23319.1"/>
    </source>
</evidence>
<dbReference type="AlphaFoldDB" id="A0A7Z8JY84"/>
<dbReference type="Proteomes" id="UP000308121">
    <property type="component" value="Unassembled WGS sequence"/>
</dbReference>
<organism evidence="1 2">
    <name type="scientific">Cellulomonas hominis</name>
    <dbReference type="NCBI Taxonomy" id="156981"/>
    <lineage>
        <taxon>Bacteria</taxon>
        <taxon>Bacillati</taxon>
        <taxon>Actinomycetota</taxon>
        <taxon>Actinomycetes</taxon>
        <taxon>Micrococcales</taxon>
        <taxon>Cellulomonadaceae</taxon>
        <taxon>Cellulomonas</taxon>
    </lineage>
</organism>
<dbReference type="EMBL" id="SZYE01000091">
    <property type="protein sequence ID" value="TKR23319.1"/>
    <property type="molecule type" value="Genomic_DNA"/>
</dbReference>